<proteinExistence type="predicted"/>
<reference evidence="3 4" key="1">
    <citation type="submission" date="2019-07" db="EMBL/GenBank/DDBJ databases">
        <title>Litoreibacter alkalisoli sp. nov., isolated from saline-alkaline soil.</title>
        <authorList>
            <person name="Wang S."/>
            <person name="Xu L."/>
            <person name="Xing Y.-T."/>
            <person name="Sun J.-Q."/>
        </authorList>
    </citation>
    <scope>NUCLEOTIDE SEQUENCE [LARGE SCALE GENOMIC DNA]</scope>
    <source>
        <strain evidence="3 4">LN3S51</strain>
    </source>
</reference>
<keyword evidence="1" id="KW-0472">Membrane</keyword>
<dbReference type="EMBL" id="CP042261">
    <property type="protein sequence ID" value="QDY68601.1"/>
    <property type="molecule type" value="Genomic_DNA"/>
</dbReference>
<keyword evidence="1" id="KW-0812">Transmembrane</keyword>
<dbReference type="AlphaFoldDB" id="A0A5B8IUQ9"/>
<evidence type="ECO:0000313" key="3">
    <source>
        <dbReference type="EMBL" id="QDY68601.1"/>
    </source>
</evidence>
<dbReference type="NCBIfam" id="TIGR03370">
    <property type="entry name" value="VPLPA-CTERM"/>
    <property type="match status" value="1"/>
</dbReference>
<keyword evidence="2" id="KW-0732">Signal</keyword>
<name>A0A5B8IUQ9_9RHOB</name>
<gene>
    <name evidence="3" type="ORF">FPZ52_02520</name>
</gene>
<dbReference type="RefSeq" id="WP_146363388.1">
    <property type="nucleotide sequence ID" value="NZ_CP042261.1"/>
</dbReference>
<feature type="chain" id="PRO_5022937039" evidence="2">
    <location>
        <begin position="25"/>
        <end position="218"/>
    </location>
</feature>
<evidence type="ECO:0000256" key="2">
    <source>
        <dbReference type="SAM" id="SignalP"/>
    </source>
</evidence>
<feature type="signal peptide" evidence="2">
    <location>
        <begin position="1"/>
        <end position="24"/>
    </location>
</feature>
<organism evidence="3 4">
    <name type="scientific">Qingshengfaniella alkalisoli</name>
    <dbReference type="NCBI Taxonomy" id="2599296"/>
    <lineage>
        <taxon>Bacteria</taxon>
        <taxon>Pseudomonadati</taxon>
        <taxon>Pseudomonadota</taxon>
        <taxon>Alphaproteobacteria</taxon>
        <taxon>Rhodobacterales</taxon>
        <taxon>Paracoccaceae</taxon>
        <taxon>Qingshengfaniella</taxon>
    </lineage>
</organism>
<feature type="transmembrane region" description="Helical" evidence="1">
    <location>
        <begin position="193"/>
        <end position="212"/>
    </location>
</feature>
<protein>
    <submittedName>
        <fullName evidence="3">VPLPA-CTERM sorting domain-containing protein</fullName>
    </submittedName>
</protein>
<dbReference type="KEGG" id="lit:FPZ52_02520"/>
<evidence type="ECO:0000256" key="1">
    <source>
        <dbReference type="SAM" id="Phobius"/>
    </source>
</evidence>
<keyword evidence="4" id="KW-1185">Reference proteome</keyword>
<accession>A0A5B8IUQ9</accession>
<dbReference type="Proteomes" id="UP000318483">
    <property type="component" value="Chromosome"/>
</dbReference>
<evidence type="ECO:0000313" key="4">
    <source>
        <dbReference type="Proteomes" id="UP000318483"/>
    </source>
</evidence>
<keyword evidence="1" id="KW-1133">Transmembrane helix</keyword>
<sequence>MESKLKTIAALSLAASWAAASASAATVTYSNTHTTPKLQLIVDDDASPGTYRFSMSTTVGTADFLALGFNYSGISLAQTDFSLVSATRADDTPISPSLALFGDNTGSQSDCGAGCNFNGSGSASSFDYILRIGQQGGGGDNYVKTVVFDLTAPGSLDMNPFSQFAARAQSTTNPEGSIKADLIPPLGEPPTPVPIPAGFPLLVGGLAAFSLVRKSRKA</sequence>
<dbReference type="OrthoDB" id="7866454at2"/>
<dbReference type="InterPro" id="IPR022472">
    <property type="entry name" value="VPLPA-CTERM"/>
</dbReference>